<feature type="transmembrane region" description="Helical" evidence="7">
    <location>
        <begin position="137"/>
        <end position="161"/>
    </location>
</feature>
<dbReference type="AlphaFoldDB" id="A0A6J6BGQ2"/>
<evidence type="ECO:0000256" key="4">
    <source>
        <dbReference type="ARBA" id="ARBA00022692"/>
    </source>
</evidence>
<keyword evidence="2" id="KW-0813">Transport</keyword>
<keyword evidence="3" id="KW-1003">Cell membrane</keyword>
<dbReference type="PROSITE" id="PS50928">
    <property type="entry name" value="ABC_TM1"/>
    <property type="match status" value="1"/>
</dbReference>
<name>A0A6J6BGQ2_9ZZZZ</name>
<sequence>MTSVLVSRLARLLAVLLAVTAASFCMVSLLPGDTVTAMLGANASEEDRAAVREELRLDDPLPVRYARWVGDAVTGDLGTSYRTRQPVTEAIGQRIGVTLQLVVLSQLIALAVAVPMAIFGALRPGSLLDKLLSSTQLALLATPGYLVAVGLMAVFAVQLGWFDTTGYVRFTENPLLNLKSLLLPALALAAEQIALYARVLRTDLVNTFDQDFIWFARAKGNSTRRIVLRHALRPSSIGIVTLTGISVGRMIGGTVLVETIFSLPGLGRYTIDAINNRDFMALQGAVVVLTVGFVLVNFVADLLHGVLDPRIRTAVRPA</sequence>
<feature type="transmembrane region" description="Helical" evidence="7">
    <location>
        <begin position="237"/>
        <end position="261"/>
    </location>
</feature>
<dbReference type="Pfam" id="PF19300">
    <property type="entry name" value="BPD_transp_1_N"/>
    <property type="match status" value="1"/>
</dbReference>
<protein>
    <submittedName>
        <fullName evidence="9">Unannotated protein</fullName>
    </submittedName>
</protein>
<feature type="transmembrane region" description="Helical" evidence="7">
    <location>
        <begin position="103"/>
        <end position="125"/>
    </location>
</feature>
<dbReference type="InterPro" id="IPR035906">
    <property type="entry name" value="MetI-like_sf"/>
</dbReference>
<feature type="transmembrane region" description="Helical" evidence="7">
    <location>
        <begin position="12"/>
        <end position="30"/>
    </location>
</feature>
<evidence type="ECO:0000256" key="3">
    <source>
        <dbReference type="ARBA" id="ARBA00022475"/>
    </source>
</evidence>
<dbReference type="Pfam" id="PF00528">
    <property type="entry name" value="BPD_transp_1"/>
    <property type="match status" value="1"/>
</dbReference>
<evidence type="ECO:0000313" key="9">
    <source>
        <dbReference type="EMBL" id="CAB4537388.1"/>
    </source>
</evidence>
<keyword evidence="5 7" id="KW-1133">Transmembrane helix</keyword>
<evidence type="ECO:0000256" key="5">
    <source>
        <dbReference type="ARBA" id="ARBA00022989"/>
    </source>
</evidence>
<dbReference type="SUPFAM" id="SSF161098">
    <property type="entry name" value="MetI-like"/>
    <property type="match status" value="1"/>
</dbReference>
<dbReference type="InterPro" id="IPR000515">
    <property type="entry name" value="MetI-like"/>
</dbReference>
<evidence type="ECO:0000256" key="2">
    <source>
        <dbReference type="ARBA" id="ARBA00022448"/>
    </source>
</evidence>
<evidence type="ECO:0000256" key="1">
    <source>
        <dbReference type="ARBA" id="ARBA00004651"/>
    </source>
</evidence>
<dbReference type="PANTHER" id="PTHR43163">
    <property type="entry name" value="DIPEPTIDE TRANSPORT SYSTEM PERMEASE PROTEIN DPPB-RELATED"/>
    <property type="match status" value="1"/>
</dbReference>
<organism evidence="9">
    <name type="scientific">freshwater metagenome</name>
    <dbReference type="NCBI Taxonomy" id="449393"/>
    <lineage>
        <taxon>unclassified sequences</taxon>
        <taxon>metagenomes</taxon>
        <taxon>ecological metagenomes</taxon>
    </lineage>
</organism>
<dbReference type="PANTHER" id="PTHR43163:SF2">
    <property type="entry name" value="ABC TRANSPORTER PERMEASE PROTEIN"/>
    <property type="match status" value="1"/>
</dbReference>
<keyword evidence="6 7" id="KW-0472">Membrane</keyword>
<accession>A0A6J6BGQ2</accession>
<dbReference type="CDD" id="cd06261">
    <property type="entry name" value="TM_PBP2"/>
    <property type="match status" value="1"/>
</dbReference>
<dbReference type="GO" id="GO:0055085">
    <property type="term" value="P:transmembrane transport"/>
    <property type="evidence" value="ECO:0007669"/>
    <property type="project" value="InterPro"/>
</dbReference>
<dbReference type="Gene3D" id="1.10.3720.10">
    <property type="entry name" value="MetI-like"/>
    <property type="match status" value="1"/>
</dbReference>
<proteinExistence type="predicted"/>
<keyword evidence="4 7" id="KW-0812">Transmembrane</keyword>
<evidence type="ECO:0000256" key="7">
    <source>
        <dbReference type="SAM" id="Phobius"/>
    </source>
</evidence>
<dbReference type="InterPro" id="IPR045621">
    <property type="entry name" value="BPD_transp_1_N"/>
</dbReference>
<feature type="transmembrane region" description="Helical" evidence="7">
    <location>
        <begin position="281"/>
        <end position="303"/>
    </location>
</feature>
<feature type="domain" description="ABC transmembrane type-1" evidence="8">
    <location>
        <begin position="95"/>
        <end position="304"/>
    </location>
</feature>
<dbReference type="GO" id="GO:0005886">
    <property type="term" value="C:plasma membrane"/>
    <property type="evidence" value="ECO:0007669"/>
    <property type="project" value="UniProtKB-SubCell"/>
</dbReference>
<evidence type="ECO:0000259" key="8">
    <source>
        <dbReference type="PROSITE" id="PS50928"/>
    </source>
</evidence>
<reference evidence="9" key="1">
    <citation type="submission" date="2020-05" db="EMBL/GenBank/DDBJ databases">
        <authorList>
            <person name="Chiriac C."/>
            <person name="Salcher M."/>
            <person name="Ghai R."/>
            <person name="Kavagutti S V."/>
        </authorList>
    </citation>
    <scope>NUCLEOTIDE SEQUENCE</scope>
</reference>
<gene>
    <name evidence="9" type="ORF">UFOPK1493_00071</name>
</gene>
<evidence type="ECO:0000256" key="6">
    <source>
        <dbReference type="ARBA" id="ARBA00023136"/>
    </source>
</evidence>
<comment type="subcellular location">
    <subcellularLocation>
        <location evidence="1">Cell membrane</location>
        <topology evidence="1">Multi-pass membrane protein</topology>
    </subcellularLocation>
</comment>
<dbReference type="EMBL" id="CAEZSR010000002">
    <property type="protein sequence ID" value="CAB4537388.1"/>
    <property type="molecule type" value="Genomic_DNA"/>
</dbReference>